<evidence type="ECO:0000313" key="2">
    <source>
        <dbReference type="Proteomes" id="UP000008631"/>
    </source>
</evidence>
<dbReference type="EMBL" id="CP002353">
    <property type="protein sequence ID" value="ADV61352.1"/>
    <property type="molecule type" value="Genomic_DNA"/>
</dbReference>
<evidence type="ECO:0000313" key="1">
    <source>
        <dbReference type="EMBL" id="ADV61352.1"/>
    </source>
</evidence>
<accession>E8R1T0</accession>
<name>E8R1T0_ISOPI</name>
<sequence length="146" mass="15580">MSHVPAEPILTSRRPATPDPERGWVTCAFCGGTGIDPFGIMSELSTCSRCMGHGIVYVRPPHLRCAYCRGTGRHKTYACPVCKGAGVVTRPPGTLLTCPDCRGRGYEAESGMPCRTCKGIGVVTSGRNGRFRKAVHLVPATGSETR</sequence>
<dbReference type="eggNOG" id="COG0484">
    <property type="taxonomic scope" value="Bacteria"/>
</dbReference>
<dbReference type="InterPro" id="IPR036410">
    <property type="entry name" value="HSP_DnaJ_Cys-rich_dom_sf"/>
</dbReference>
<reference evidence="1 2" key="2">
    <citation type="journal article" date="2011" name="Stand. Genomic Sci.">
        <title>Complete genome sequence of Isosphaera pallida type strain (IS1B).</title>
        <authorList>
            <consortium name="US DOE Joint Genome Institute (JGI-PGF)"/>
            <person name="Goker M."/>
            <person name="Cleland D."/>
            <person name="Saunders E."/>
            <person name="Lapidus A."/>
            <person name="Nolan M."/>
            <person name="Lucas S."/>
            <person name="Hammon N."/>
            <person name="Deshpande S."/>
            <person name="Cheng J.F."/>
            <person name="Tapia R."/>
            <person name="Han C."/>
            <person name="Goodwin L."/>
            <person name="Pitluck S."/>
            <person name="Liolios K."/>
            <person name="Pagani I."/>
            <person name="Ivanova N."/>
            <person name="Mavromatis K."/>
            <person name="Pati A."/>
            <person name="Chen A."/>
            <person name="Palaniappan K."/>
            <person name="Land M."/>
            <person name="Hauser L."/>
            <person name="Chang Y.J."/>
            <person name="Jeffries C.D."/>
            <person name="Detter J.C."/>
            <person name="Beck B."/>
            <person name="Woyke T."/>
            <person name="Bristow J."/>
            <person name="Eisen J.A."/>
            <person name="Markowitz V."/>
            <person name="Hugenholtz P."/>
            <person name="Kyrpides N.C."/>
            <person name="Klenk H.P."/>
        </authorList>
    </citation>
    <scope>NUCLEOTIDE SEQUENCE [LARGE SCALE GENOMIC DNA]</scope>
    <source>
        <strain evidence="2">ATCC 43644 / DSM 9630 / IS1B</strain>
    </source>
</reference>
<dbReference type="Gene3D" id="6.20.20.10">
    <property type="match status" value="1"/>
</dbReference>
<dbReference type="HOGENOM" id="CLU_1774925_0_0_0"/>
<dbReference type="AlphaFoldDB" id="E8R1T0"/>
<dbReference type="RefSeq" id="WP_013563641.1">
    <property type="nucleotide sequence ID" value="NC_014962.1"/>
</dbReference>
<dbReference type="SUPFAM" id="SSF57938">
    <property type="entry name" value="DnaJ/Hsp40 cysteine-rich domain"/>
    <property type="match status" value="2"/>
</dbReference>
<organism evidence="1 2">
    <name type="scientific">Isosphaera pallida (strain ATCC 43644 / DSM 9630 / IS1B)</name>
    <dbReference type="NCBI Taxonomy" id="575540"/>
    <lineage>
        <taxon>Bacteria</taxon>
        <taxon>Pseudomonadati</taxon>
        <taxon>Planctomycetota</taxon>
        <taxon>Planctomycetia</taxon>
        <taxon>Isosphaerales</taxon>
        <taxon>Isosphaeraceae</taxon>
        <taxon>Isosphaera</taxon>
    </lineage>
</organism>
<dbReference type="STRING" id="575540.Isop_0761"/>
<gene>
    <name evidence="1" type="ordered locus">Isop_0761</name>
</gene>
<dbReference type="Proteomes" id="UP000008631">
    <property type="component" value="Chromosome"/>
</dbReference>
<keyword evidence="2" id="KW-1185">Reference proteome</keyword>
<dbReference type="KEGG" id="ipa:Isop_0761"/>
<dbReference type="InParanoid" id="E8R1T0"/>
<dbReference type="Gene3D" id="2.10.230.10">
    <property type="entry name" value="Heat shock protein DnaJ, cysteine-rich domain"/>
    <property type="match status" value="1"/>
</dbReference>
<proteinExistence type="predicted"/>
<protein>
    <submittedName>
        <fullName evidence="1">DnaJ central domain protein</fullName>
    </submittedName>
</protein>
<reference key="1">
    <citation type="submission" date="2010-11" db="EMBL/GenBank/DDBJ databases">
        <title>The complete sequence of chromosome of Isophaera pallida ATCC 43644.</title>
        <authorList>
            <consortium name="US DOE Joint Genome Institute (JGI-PGF)"/>
            <person name="Lucas S."/>
            <person name="Copeland A."/>
            <person name="Lapidus A."/>
            <person name="Bruce D."/>
            <person name="Goodwin L."/>
            <person name="Pitluck S."/>
            <person name="Kyrpides N."/>
            <person name="Mavromatis K."/>
            <person name="Pagani I."/>
            <person name="Ivanova N."/>
            <person name="Saunders E."/>
            <person name="Brettin T."/>
            <person name="Detter J.C."/>
            <person name="Han C."/>
            <person name="Tapia R."/>
            <person name="Land M."/>
            <person name="Hauser L."/>
            <person name="Markowitz V."/>
            <person name="Cheng J.-F."/>
            <person name="Hugenholtz P."/>
            <person name="Woyke T."/>
            <person name="Wu D."/>
            <person name="Eisen J.A."/>
        </authorList>
    </citation>
    <scope>NUCLEOTIDE SEQUENCE</scope>
    <source>
        <strain>ATCC 43644</strain>
    </source>
</reference>